<accession>D7P5M4</accession>
<reference evidence="2" key="1">
    <citation type="journal article" date="2010" name="PLoS Pathog.">
        <title>Analysis of virion structural components reveals vestiges of the ancestral ichnovirus genome.</title>
        <authorList>
            <person name="Volkoff A.-N."/>
            <person name="Jouan V."/>
            <person name="Urbach S."/>
            <person name="Samain S."/>
            <person name="Bergoin M."/>
            <person name="Wincker P."/>
            <person name="Demettre E."/>
            <person name="Cousserans F."/>
            <person name="Provost B."/>
            <person name="Coulibaly F."/>
            <person name="Legeai F."/>
            <person name="Beliveau C."/>
            <person name="Cusson M."/>
            <person name="Gyapay G."/>
            <person name="Drezen J.-M."/>
        </authorList>
    </citation>
    <scope>NUCLEOTIDE SEQUENCE</scope>
</reference>
<name>D7P5M4_HYPDD</name>
<sequence length="176" mass="20603">MLLIAAVTATVSYALTSVIGSLNIRKRCDGLREQMRSVDVKFYRRNNGKSVFIVWEQHQCAMWHNQKLFIYDHWHGNEVFKENMLSADTFNLRSSELVLVYDFHEHTKNLQKNFPNEYMMRELFEVNGNCEEVLLNFRASPDDKFPALVKQLYTVSDELNIIAVVYDALDKKILTC</sequence>
<dbReference type="EMBL" id="GQ923581">
    <property type="protein sequence ID" value="ADI40458.1"/>
    <property type="molecule type" value="Genomic_DNA"/>
</dbReference>
<protein>
    <submittedName>
        <fullName evidence="2">Uncharacterized protein U5</fullName>
    </submittedName>
</protein>
<organism evidence="2">
    <name type="scientific">Hyposoter didymator</name>
    <name type="common">Parasitoid wasp</name>
    <name type="synonym">Ichneumon didymator</name>
    <dbReference type="NCBI Taxonomy" id="260305"/>
    <lineage>
        <taxon>Eukaryota</taxon>
        <taxon>Metazoa</taxon>
        <taxon>Ecdysozoa</taxon>
        <taxon>Arthropoda</taxon>
        <taxon>Hexapoda</taxon>
        <taxon>Insecta</taxon>
        <taxon>Pterygota</taxon>
        <taxon>Neoptera</taxon>
        <taxon>Endopterygota</taxon>
        <taxon>Hymenoptera</taxon>
        <taxon>Apocrita</taxon>
        <taxon>Ichneumonoidea</taxon>
        <taxon>Ichneumonidae</taxon>
        <taxon>Campopleginae</taxon>
        <taxon>Dusona group</taxon>
        <taxon>Hyposoter</taxon>
    </lineage>
</organism>
<dbReference type="AlphaFoldDB" id="D7P5M4"/>
<evidence type="ECO:0000256" key="1">
    <source>
        <dbReference type="SAM" id="SignalP"/>
    </source>
</evidence>
<gene>
    <name evidence="2" type="primary">U5</name>
</gene>
<keyword evidence="1" id="KW-0732">Signal</keyword>
<feature type="chain" id="PRO_5003105190" evidence="1">
    <location>
        <begin position="17"/>
        <end position="176"/>
    </location>
</feature>
<proteinExistence type="predicted"/>
<evidence type="ECO:0000313" key="2">
    <source>
        <dbReference type="EMBL" id="ADI40458.1"/>
    </source>
</evidence>
<feature type="signal peptide" evidence="1">
    <location>
        <begin position="1"/>
        <end position="16"/>
    </location>
</feature>